<gene>
    <name evidence="1" type="ORF">K1T71_014611</name>
</gene>
<comment type="caution">
    <text evidence="1">The sequence shown here is derived from an EMBL/GenBank/DDBJ whole genome shotgun (WGS) entry which is preliminary data.</text>
</comment>
<name>A0ACC1CET1_9NEOP</name>
<accession>A0ACC1CET1</accession>
<keyword evidence="2" id="KW-1185">Reference proteome</keyword>
<sequence length="222" mass="26042">MIDNIEFIEEVKQRPGIWNYKSEEYSSKVARSMLWEQICEKFVDDFAQKSVGQKFEAVLQFQRKWKSLRDSYSRYRFKIKKAKTSGEFASPKLYTYAPYLTFLSTLKGEKTNSSSENSDIEATVEETRKRKPPPAKTKLKKLSKQMRKNETSPISDPEHDEDKLFLLSLLSDFKKVSDDLKLDAKVEIMEIIKKYKQSSMGQSFVYVETCKQSQSDYDYTDM</sequence>
<dbReference type="Proteomes" id="UP000824533">
    <property type="component" value="Linkage Group LG29"/>
</dbReference>
<evidence type="ECO:0000313" key="2">
    <source>
        <dbReference type="Proteomes" id="UP000824533"/>
    </source>
</evidence>
<organism evidence="1 2">
    <name type="scientific">Dendrolimus kikuchii</name>
    <dbReference type="NCBI Taxonomy" id="765133"/>
    <lineage>
        <taxon>Eukaryota</taxon>
        <taxon>Metazoa</taxon>
        <taxon>Ecdysozoa</taxon>
        <taxon>Arthropoda</taxon>
        <taxon>Hexapoda</taxon>
        <taxon>Insecta</taxon>
        <taxon>Pterygota</taxon>
        <taxon>Neoptera</taxon>
        <taxon>Endopterygota</taxon>
        <taxon>Lepidoptera</taxon>
        <taxon>Glossata</taxon>
        <taxon>Ditrysia</taxon>
        <taxon>Bombycoidea</taxon>
        <taxon>Lasiocampidae</taxon>
        <taxon>Dendrolimus</taxon>
    </lineage>
</organism>
<proteinExistence type="predicted"/>
<dbReference type="EMBL" id="CM034415">
    <property type="protein sequence ID" value="KAJ0170005.1"/>
    <property type="molecule type" value="Genomic_DNA"/>
</dbReference>
<reference evidence="1 2" key="1">
    <citation type="journal article" date="2021" name="Front. Genet.">
        <title>Chromosome-Level Genome Assembly Reveals Significant Gene Expansion in the Toll and IMD Signaling Pathways of Dendrolimus kikuchii.</title>
        <authorList>
            <person name="Zhou J."/>
            <person name="Wu P."/>
            <person name="Xiong Z."/>
            <person name="Liu N."/>
            <person name="Zhao N."/>
            <person name="Ji M."/>
            <person name="Qiu Y."/>
            <person name="Yang B."/>
        </authorList>
    </citation>
    <scope>NUCLEOTIDE SEQUENCE [LARGE SCALE GENOMIC DNA]</scope>
    <source>
        <strain evidence="1">Ann1</strain>
    </source>
</reference>
<protein>
    <submittedName>
        <fullName evidence="1">Uncharacterized protein</fullName>
    </submittedName>
</protein>
<evidence type="ECO:0000313" key="1">
    <source>
        <dbReference type="EMBL" id="KAJ0170005.1"/>
    </source>
</evidence>